<dbReference type="CDD" id="cd03241">
    <property type="entry name" value="ABC_RecN"/>
    <property type="match status" value="2"/>
</dbReference>
<evidence type="ECO:0000256" key="4">
    <source>
        <dbReference type="ARBA" id="ARBA00022741"/>
    </source>
</evidence>
<comment type="caution">
    <text evidence="11">The sequence shown here is derived from an EMBL/GenBank/DDBJ whole genome shotgun (WGS) entry which is preliminary data.</text>
</comment>
<evidence type="ECO:0000256" key="6">
    <source>
        <dbReference type="ARBA" id="ARBA00022840"/>
    </source>
</evidence>
<evidence type="ECO:0000256" key="1">
    <source>
        <dbReference type="ARBA" id="ARBA00003618"/>
    </source>
</evidence>
<dbReference type="InterPro" id="IPR027417">
    <property type="entry name" value="P-loop_NTPase"/>
</dbReference>
<dbReference type="NCBIfam" id="TIGR00634">
    <property type="entry name" value="recN"/>
    <property type="match status" value="1"/>
</dbReference>
<sequence>MLKSLYISSFIIIDEMQVDFHEGMSVLTGETGAGKSIIIDAIGQLCGQRSSAQLVRQGQEKAIIEGIFEIDENDEVVKAFEEIGLDFDNDIIIHKEIHANGKSNIKVNYHPVTNSALNIIAPYLIHIHSQFETQTIFSIKNHLTILDRYIADDYLKDDYLQYYRKYREILKKIKDINEVDMSDERIEYYQSQYDELKDLEYTDEDIENLEHEVEIMKNYEKLNAHIRQFDHLVNDNHGVLEQLQSAIDELNSVKEYDDFKEDYNQLYNTFYSLSDIVGSIMQSYEGIDFDEYRFNEINEELFQIQRLQRKYGYSMKAIYKARDELKEKIDASLHRDEMLEELEREKEKYYKLAYDAATSWHQKRQECALEFEKRIQQQLTDLYLDKARFHIAFEETELSKDGMDKVVFTVSMNAGQAFTPLNESASGGEISRVMLAIKIITLNQMSVDTVIFDEVDTGVSGKVADAIGQKMKMLSADKQVICITHLPQVAVHATHHYALHKESEDNETYTSIQEVKGEERVSEIAKMLSGDSITEEALNNARSLLNH</sequence>
<dbReference type="RefSeq" id="WP_154514372.1">
    <property type="nucleotide sequence ID" value="NZ_VUNM01000002.1"/>
</dbReference>
<dbReference type="GO" id="GO:0005524">
    <property type="term" value="F:ATP binding"/>
    <property type="evidence" value="ECO:0007669"/>
    <property type="project" value="UniProtKB-KW"/>
</dbReference>
<dbReference type="GO" id="GO:0009432">
    <property type="term" value="P:SOS response"/>
    <property type="evidence" value="ECO:0007669"/>
    <property type="project" value="TreeGrafter"/>
</dbReference>
<dbReference type="GO" id="GO:0006281">
    <property type="term" value="P:DNA repair"/>
    <property type="evidence" value="ECO:0007669"/>
    <property type="project" value="UniProtKB-KW"/>
</dbReference>
<evidence type="ECO:0000256" key="5">
    <source>
        <dbReference type="ARBA" id="ARBA00022763"/>
    </source>
</evidence>
<keyword evidence="6" id="KW-0067">ATP-binding</keyword>
<evidence type="ECO:0000256" key="3">
    <source>
        <dbReference type="ARBA" id="ARBA00021315"/>
    </source>
</evidence>
<dbReference type="GO" id="GO:0006310">
    <property type="term" value="P:DNA recombination"/>
    <property type="evidence" value="ECO:0007669"/>
    <property type="project" value="InterPro"/>
</dbReference>
<dbReference type="PIRSF" id="PIRSF003128">
    <property type="entry name" value="RecN"/>
    <property type="match status" value="1"/>
</dbReference>
<dbReference type="PANTHER" id="PTHR11059">
    <property type="entry name" value="DNA REPAIR PROTEIN RECN"/>
    <property type="match status" value="1"/>
</dbReference>
<dbReference type="InterPro" id="IPR004604">
    <property type="entry name" value="DNA_recomb/repair_RecN"/>
</dbReference>
<protein>
    <recommendedName>
        <fullName evidence="3 9">DNA repair protein RecN</fullName>
    </recommendedName>
    <alternativeName>
        <fullName evidence="8 9">Recombination protein N</fullName>
    </alternativeName>
</protein>
<evidence type="ECO:0000256" key="7">
    <source>
        <dbReference type="ARBA" id="ARBA00023204"/>
    </source>
</evidence>
<keyword evidence="12" id="KW-1185">Reference proteome</keyword>
<keyword evidence="7 9" id="KW-0234">DNA repair</keyword>
<dbReference type="GO" id="GO:0043590">
    <property type="term" value="C:bacterial nucleoid"/>
    <property type="evidence" value="ECO:0007669"/>
    <property type="project" value="TreeGrafter"/>
</dbReference>
<accession>A0A844FSK7</accession>
<name>A0A844FSK7_9FIRM</name>
<proteinExistence type="inferred from homology"/>
<evidence type="ECO:0000313" key="11">
    <source>
        <dbReference type="EMBL" id="MST88442.1"/>
    </source>
</evidence>
<dbReference type="Pfam" id="PF02463">
    <property type="entry name" value="SMC_N"/>
    <property type="match status" value="1"/>
</dbReference>
<dbReference type="InterPro" id="IPR003395">
    <property type="entry name" value="RecF/RecN/SMC_N"/>
</dbReference>
<dbReference type="Gene3D" id="3.40.50.300">
    <property type="entry name" value="P-loop containing nucleotide triphosphate hydrolases"/>
    <property type="match status" value="2"/>
</dbReference>
<evidence type="ECO:0000259" key="10">
    <source>
        <dbReference type="Pfam" id="PF02463"/>
    </source>
</evidence>
<evidence type="ECO:0000256" key="9">
    <source>
        <dbReference type="PIRNR" id="PIRNR003128"/>
    </source>
</evidence>
<comment type="function">
    <text evidence="1 9">May be involved in recombinational repair of damaged DNA.</text>
</comment>
<organism evidence="11 12">
    <name type="scientific">Sharpea porci</name>
    <dbReference type="NCBI Taxonomy" id="2652286"/>
    <lineage>
        <taxon>Bacteria</taxon>
        <taxon>Bacillati</taxon>
        <taxon>Bacillota</taxon>
        <taxon>Erysipelotrichia</taxon>
        <taxon>Erysipelotrichales</taxon>
        <taxon>Coprobacillaceae</taxon>
        <taxon>Sharpea</taxon>
    </lineage>
</organism>
<comment type="similarity">
    <text evidence="2 9">Belongs to the RecN family.</text>
</comment>
<dbReference type="SUPFAM" id="SSF52540">
    <property type="entry name" value="P-loop containing nucleoside triphosphate hydrolases"/>
    <property type="match status" value="1"/>
</dbReference>
<gene>
    <name evidence="11" type="primary">recN</name>
    <name evidence="11" type="ORF">FYJ79_02400</name>
</gene>
<dbReference type="PANTHER" id="PTHR11059:SF0">
    <property type="entry name" value="DNA REPAIR PROTEIN RECN"/>
    <property type="match status" value="1"/>
</dbReference>
<dbReference type="EMBL" id="VUNM01000002">
    <property type="protein sequence ID" value="MST88442.1"/>
    <property type="molecule type" value="Genomic_DNA"/>
</dbReference>
<dbReference type="AlphaFoldDB" id="A0A844FSK7"/>
<evidence type="ECO:0000256" key="2">
    <source>
        <dbReference type="ARBA" id="ARBA00009441"/>
    </source>
</evidence>
<dbReference type="Proteomes" id="UP000442619">
    <property type="component" value="Unassembled WGS sequence"/>
</dbReference>
<dbReference type="FunFam" id="3.40.50.300:FF:000356">
    <property type="entry name" value="DNA repair protein RecN"/>
    <property type="match status" value="1"/>
</dbReference>
<keyword evidence="5 9" id="KW-0227">DNA damage</keyword>
<evidence type="ECO:0000256" key="8">
    <source>
        <dbReference type="ARBA" id="ARBA00033408"/>
    </source>
</evidence>
<keyword evidence="4" id="KW-0547">Nucleotide-binding</keyword>
<feature type="domain" description="RecF/RecN/SMC N-terminal" evidence="10">
    <location>
        <begin position="1"/>
        <end position="502"/>
    </location>
</feature>
<evidence type="ECO:0000313" key="12">
    <source>
        <dbReference type="Proteomes" id="UP000442619"/>
    </source>
</evidence>
<reference evidence="11 12" key="1">
    <citation type="submission" date="2019-08" db="EMBL/GenBank/DDBJ databases">
        <title>In-depth cultivation of the pig gut microbiome towards novel bacterial diversity and tailored functional studies.</title>
        <authorList>
            <person name="Wylensek D."/>
            <person name="Hitch T.C.A."/>
            <person name="Clavel T."/>
        </authorList>
    </citation>
    <scope>NUCLEOTIDE SEQUENCE [LARGE SCALE GENOMIC DNA]</scope>
    <source>
        <strain evidence="11 12">CA-Schmier-601-WT-3</strain>
    </source>
</reference>